<dbReference type="SUPFAM" id="SSF52218">
    <property type="entry name" value="Flavoproteins"/>
    <property type="match status" value="1"/>
</dbReference>
<dbReference type="KEGG" id="hms:HMU10270"/>
<dbReference type="STRING" id="679897.HMU10270"/>
<keyword evidence="1" id="KW-0560">Oxidoreductase</keyword>
<feature type="domain" description="Flavodoxin-like fold" evidence="2">
    <location>
        <begin position="1"/>
        <end position="149"/>
    </location>
</feature>
<dbReference type="RefSeq" id="WP_013023356.1">
    <property type="nucleotide sequence ID" value="NC_013949.1"/>
</dbReference>
<accession>D3UIG1</accession>
<evidence type="ECO:0000313" key="4">
    <source>
        <dbReference type="Proteomes" id="UP000001522"/>
    </source>
</evidence>
<dbReference type="GO" id="GO:0003955">
    <property type="term" value="F:NAD(P)H dehydrogenase (quinone) activity"/>
    <property type="evidence" value="ECO:0007669"/>
    <property type="project" value="TreeGrafter"/>
</dbReference>
<evidence type="ECO:0000256" key="1">
    <source>
        <dbReference type="ARBA" id="ARBA00023002"/>
    </source>
</evidence>
<protein>
    <submittedName>
        <fullName evidence="3">Putative NAD(P)H oxidoreductase</fullName>
    </submittedName>
</protein>
<dbReference type="PANTHER" id="PTHR47307:SF1">
    <property type="entry name" value="GLUTATHIONE-REGULATED POTASSIUM-EFFLUX SYSTEM ANCILLARY PROTEIN KEFG"/>
    <property type="match status" value="1"/>
</dbReference>
<dbReference type="AlphaFoldDB" id="D3UIG1"/>
<dbReference type="eggNOG" id="COG2249">
    <property type="taxonomic scope" value="Bacteria"/>
</dbReference>
<dbReference type="EMBL" id="FN555004">
    <property type="protein sequence ID" value="CBG40284.1"/>
    <property type="molecule type" value="Genomic_DNA"/>
</dbReference>
<reference evidence="3 4" key="1">
    <citation type="journal article" date="2010" name="BMC Genomics">
        <title>Comparative genomics and proteomics of Helicobacter mustelae, an ulcerogenic and carcinogenic gastric pathogen.</title>
        <authorList>
            <person name="O'Toole P.W."/>
            <person name="Snelling W.J."/>
            <person name="Canchaya C."/>
            <person name="Forde B.M."/>
            <person name="Hardie K.R."/>
            <person name="Josenhans C."/>
            <person name="Graham R.L.J."/>
            <person name="McMullan G."/>
            <person name="Parkhill J."/>
            <person name="Belda E."/>
            <person name="Bentley S.D."/>
        </authorList>
    </citation>
    <scope>NUCLEOTIDE SEQUENCE [LARGE SCALE GENOMIC DNA]</scope>
    <source>
        <strain evidence="4">ATCC 43772 / LMG 18044 / NCTC 12198 / 12198</strain>
    </source>
</reference>
<dbReference type="InterPro" id="IPR029039">
    <property type="entry name" value="Flavoprotein-like_sf"/>
</dbReference>
<name>D3UIG1_HELM1</name>
<keyword evidence="4" id="KW-1185">Reference proteome</keyword>
<dbReference type="Pfam" id="PF02525">
    <property type="entry name" value="Flavodoxin_2"/>
    <property type="match status" value="1"/>
</dbReference>
<dbReference type="InterPro" id="IPR046980">
    <property type="entry name" value="KefG/KefF"/>
</dbReference>
<evidence type="ECO:0000313" key="3">
    <source>
        <dbReference type="EMBL" id="CBG40284.1"/>
    </source>
</evidence>
<dbReference type="PANTHER" id="PTHR47307">
    <property type="entry name" value="GLUTATHIONE-REGULATED POTASSIUM-EFFLUX SYSTEM ANCILLARY PROTEIN KEFG"/>
    <property type="match status" value="1"/>
</dbReference>
<dbReference type="Gene3D" id="3.40.50.360">
    <property type="match status" value="1"/>
</dbReference>
<evidence type="ECO:0000259" key="2">
    <source>
        <dbReference type="Pfam" id="PF02525"/>
    </source>
</evidence>
<dbReference type="Proteomes" id="UP000001522">
    <property type="component" value="Chromosome"/>
</dbReference>
<sequence>MQTLLIFGHTFFQDSKVNKALLESLKELTHIKVHNLTTTYPDGKIDVNKELELLRDADKIVFQFPLFWYGSPAILKQWQDVVLSAVLFGENPKFLHGKKFQIITTLGGAESTYDGHHGATLKDLLLPISYSFQYGGCEILEPFAIFSAKVENLDFSAYHRHLGE</sequence>
<dbReference type="InterPro" id="IPR003680">
    <property type="entry name" value="Flavodoxin_fold"/>
</dbReference>
<dbReference type="HOGENOM" id="CLU_058643_0_3_7"/>
<dbReference type="GO" id="GO:0009055">
    <property type="term" value="F:electron transfer activity"/>
    <property type="evidence" value="ECO:0007669"/>
    <property type="project" value="TreeGrafter"/>
</dbReference>
<gene>
    <name evidence="3" type="ordered locus">HMU10270</name>
</gene>
<organism evidence="3 4">
    <name type="scientific">Helicobacter mustelae (strain ATCC 43772 / CCUG 25715 / CIP 103759 / LMG 18044 / NCTC 12198 / R85-136P)</name>
    <name type="common">Campylobacter mustelae</name>
    <dbReference type="NCBI Taxonomy" id="679897"/>
    <lineage>
        <taxon>Bacteria</taxon>
        <taxon>Pseudomonadati</taxon>
        <taxon>Campylobacterota</taxon>
        <taxon>Epsilonproteobacteria</taxon>
        <taxon>Campylobacterales</taxon>
        <taxon>Helicobacteraceae</taxon>
        <taxon>Helicobacter</taxon>
    </lineage>
</organism>
<dbReference type="GO" id="GO:0010181">
    <property type="term" value="F:FMN binding"/>
    <property type="evidence" value="ECO:0007669"/>
    <property type="project" value="TreeGrafter"/>
</dbReference>
<proteinExistence type="predicted"/>